<comment type="function">
    <text evidence="10">F(1)F(0) ATP synthase produces ATP from ADP in the presence of a proton or sodium gradient. F-type ATPases consist of two structural domains, F(1) containing the extramembraneous catalytic core and F(0) containing the membrane proton channel, linked together by a central stalk and a peripheral stalk. During catalysis, ATP synthesis in the catalytic domain of F(1) is coupled via a rotary mechanism of the central stalk subunits to proton translocation.</text>
</comment>
<keyword evidence="7 12" id="KW-0406">Ion transport</keyword>
<evidence type="ECO:0000256" key="1">
    <source>
        <dbReference type="ARBA" id="ARBA00005513"/>
    </source>
</evidence>
<keyword evidence="5 12" id="KW-0375">Hydrogen ion transport</keyword>
<keyword evidence="6" id="KW-1133">Transmembrane helix</keyword>
<evidence type="ECO:0000256" key="10">
    <source>
        <dbReference type="ARBA" id="ARBA00025198"/>
    </source>
</evidence>
<keyword evidence="9" id="KW-0066">ATP synthesis</keyword>
<sequence length="126" mass="14871">MLVWVLVIVLGRVFFKPYLNMREKRRNILEENERTYRQAMRDYESHLQQVETGLKEARQESQLLREKIVSEALNEKARLVADIQAEVKQQVAAARVELSQQTEKLKDELGREVEGLARQLEEKILH</sequence>
<dbReference type="GO" id="GO:0045259">
    <property type="term" value="C:proton-transporting ATP synthase complex"/>
    <property type="evidence" value="ECO:0007669"/>
    <property type="project" value="UniProtKB-KW"/>
</dbReference>
<keyword evidence="13" id="KW-0175">Coiled coil</keyword>
<evidence type="ECO:0000256" key="6">
    <source>
        <dbReference type="ARBA" id="ARBA00022989"/>
    </source>
</evidence>
<dbReference type="PANTHER" id="PTHR33445">
    <property type="entry name" value="ATP SYNTHASE SUBUNIT B', CHLOROPLASTIC"/>
    <property type="match status" value="1"/>
</dbReference>
<dbReference type="CDD" id="cd06503">
    <property type="entry name" value="ATP-synt_Fo_b"/>
    <property type="match status" value="1"/>
</dbReference>
<dbReference type="GO" id="GO:0012505">
    <property type="term" value="C:endomembrane system"/>
    <property type="evidence" value="ECO:0007669"/>
    <property type="project" value="UniProtKB-SubCell"/>
</dbReference>
<evidence type="ECO:0000256" key="12">
    <source>
        <dbReference type="RuleBase" id="RU003848"/>
    </source>
</evidence>
<comment type="subcellular location">
    <subcellularLocation>
        <location evidence="11">Endomembrane system</location>
        <topology evidence="11">Single-pass membrane protein</topology>
    </subcellularLocation>
</comment>
<evidence type="ECO:0000256" key="5">
    <source>
        <dbReference type="ARBA" id="ARBA00022781"/>
    </source>
</evidence>
<keyword evidence="4 12" id="KW-0812">Transmembrane</keyword>
<evidence type="ECO:0000256" key="9">
    <source>
        <dbReference type="ARBA" id="ARBA00023310"/>
    </source>
</evidence>
<dbReference type="InterPro" id="IPR002146">
    <property type="entry name" value="ATP_synth_b/b'su_bac/chlpt"/>
</dbReference>
<evidence type="ECO:0000256" key="7">
    <source>
        <dbReference type="ARBA" id="ARBA00023065"/>
    </source>
</evidence>
<proteinExistence type="inferred from homology"/>
<evidence type="ECO:0000256" key="11">
    <source>
        <dbReference type="ARBA" id="ARBA00037847"/>
    </source>
</evidence>
<keyword evidence="3 12" id="KW-0138">CF(0)</keyword>
<evidence type="ECO:0000256" key="3">
    <source>
        <dbReference type="ARBA" id="ARBA00022547"/>
    </source>
</evidence>
<comment type="similarity">
    <text evidence="1 12">Belongs to the ATPase B chain family.</text>
</comment>
<name>A0A3E2BNA4_9BACT</name>
<evidence type="ECO:0000313" key="14">
    <source>
        <dbReference type="EMBL" id="RFT16194.1"/>
    </source>
</evidence>
<accession>A0A3E2BNA4</accession>
<dbReference type="Proteomes" id="UP000257323">
    <property type="component" value="Unassembled WGS sequence"/>
</dbReference>
<dbReference type="InterPro" id="IPR050059">
    <property type="entry name" value="ATP_synthase_B_chain"/>
</dbReference>
<evidence type="ECO:0000256" key="4">
    <source>
        <dbReference type="ARBA" id="ARBA00022692"/>
    </source>
</evidence>
<comment type="caution">
    <text evidence="14">The sequence shown here is derived from an EMBL/GenBank/DDBJ whole genome shotgun (WGS) entry which is preliminary data.</text>
</comment>
<keyword evidence="8" id="KW-0472">Membrane</keyword>
<gene>
    <name evidence="14" type="ORF">OP8BY_1798</name>
</gene>
<dbReference type="GO" id="GO:0046961">
    <property type="term" value="F:proton-transporting ATPase activity, rotational mechanism"/>
    <property type="evidence" value="ECO:0007669"/>
    <property type="project" value="TreeGrafter"/>
</dbReference>
<keyword evidence="2 12" id="KW-0813">Transport</keyword>
<evidence type="ECO:0000256" key="2">
    <source>
        <dbReference type="ARBA" id="ARBA00022448"/>
    </source>
</evidence>
<dbReference type="EMBL" id="QUAH01000004">
    <property type="protein sequence ID" value="RFT16194.1"/>
    <property type="molecule type" value="Genomic_DNA"/>
</dbReference>
<feature type="coiled-coil region" evidence="13">
    <location>
        <begin position="29"/>
        <end position="119"/>
    </location>
</feature>
<dbReference type="AlphaFoldDB" id="A0A3E2BNA4"/>
<dbReference type="Pfam" id="PF00430">
    <property type="entry name" value="ATP-synt_B"/>
    <property type="match status" value="1"/>
</dbReference>
<reference evidence="14 15" key="1">
    <citation type="submission" date="2018-08" db="EMBL/GenBank/DDBJ databases">
        <title>Genome analysis of the thermophilic bacterium of the candidate phylum Aminicenantes from deep subsurface aquifer revealed its physiology and ecological role.</title>
        <authorList>
            <person name="Kadnikov V.V."/>
            <person name="Mardanov A.V."/>
            <person name="Beletsky A.V."/>
            <person name="Karnachuk O.V."/>
            <person name="Ravin N.V."/>
        </authorList>
    </citation>
    <scope>NUCLEOTIDE SEQUENCE [LARGE SCALE GENOMIC DNA]</scope>
    <source>
        <strain evidence="14">BY38</strain>
    </source>
</reference>
<dbReference type="GO" id="GO:0015986">
    <property type="term" value="P:proton motive force-driven ATP synthesis"/>
    <property type="evidence" value="ECO:0007669"/>
    <property type="project" value="InterPro"/>
</dbReference>
<organism evidence="14 15">
    <name type="scientific">Candidatus Saccharicenans subterraneus</name>
    <dbReference type="NCBI Taxonomy" id="2508984"/>
    <lineage>
        <taxon>Bacteria</taxon>
        <taxon>Candidatus Aminicenantota</taxon>
        <taxon>Candidatus Aminicenantia</taxon>
        <taxon>Candidatus Aminicenantales</taxon>
        <taxon>Candidatus Saccharicenantaceae</taxon>
        <taxon>Candidatus Saccharicenans</taxon>
    </lineage>
</organism>
<protein>
    <submittedName>
        <fullName evidence="14">Uncharacterized protein</fullName>
    </submittedName>
</protein>
<dbReference type="PANTHER" id="PTHR33445:SF2">
    <property type="entry name" value="ATP SYNTHASE SUBUNIT B', CHLOROPLASTIC"/>
    <property type="match status" value="1"/>
</dbReference>
<evidence type="ECO:0000313" key="15">
    <source>
        <dbReference type="Proteomes" id="UP000257323"/>
    </source>
</evidence>
<evidence type="ECO:0000256" key="8">
    <source>
        <dbReference type="ARBA" id="ARBA00023136"/>
    </source>
</evidence>
<evidence type="ECO:0000256" key="13">
    <source>
        <dbReference type="SAM" id="Coils"/>
    </source>
</evidence>